<proteinExistence type="predicted"/>
<organism evidence="1 2">
    <name type="scientific">Eretmocerus hayati</name>
    <dbReference type="NCBI Taxonomy" id="131215"/>
    <lineage>
        <taxon>Eukaryota</taxon>
        <taxon>Metazoa</taxon>
        <taxon>Ecdysozoa</taxon>
        <taxon>Arthropoda</taxon>
        <taxon>Hexapoda</taxon>
        <taxon>Insecta</taxon>
        <taxon>Pterygota</taxon>
        <taxon>Neoptera</taxon>
        <taxon>Endopterygota</taxon>
        <taxon>Hymenoptera</taxon>
        <taxon>Apocrita</taxon>
        <taxon>Proctotrupomorpha</taxon>
        <taxon>Chalcidoidea</taxon>
        <taxon>Aphelinidae</taxon>
        <taxon>Aphelininae</taxon>
        <taxon>Eretmocerus</taxon>
    </lineage>
</organism>
<accession>A0ACC2PXR1</accession>
<feature type="non-terminal residue" evidence="1">
    <location>
        <position position="1"/>
    </location>
</feature>
<keyword evidence="2" id="KW-1185">Reference proteome</keyword>
<dbReference type="EMBL" id="CM056741">
    <property type="protein sequence ID" value="KAJ8688267.1"/>
    <property type="molecule type" value="Genomic_DNA"/>
</dbReference>
<name>A0ACC2PXR1_9HYME</name>
<gene>
    <name evidence="1" type="ORF">QAD02_024062</name>
</gene>
<evidence type="ECO:0000313" key="1">
    <source>
        <dbReference type="EMBL" id="KAJ8688267.1"/>
    </source>
</evidence>
<evidence type="ECO:0000313" key="2">
    <source>
        <dbReference type="Proteomes" id="UP001239111"/>
    </source>
</evidence>
<sequence length="152" mass="17704">YHELSEWTTVCELLHKFEKCNEEFQKLVIQSMESGIPQCAAEFPGPSDPPVGERFQNWNSLCIMVKDLLVFEKQLANILRDPLYTYQFRHLLQENECRAGPSNTQGNEPLSSSIRRILSEISMFKQRFRIFFVLVLGSQRDRSVVMPSCQEE</sequence>
<feature type="non-terminal residue" evidence="1">
    <location>
        <position position="152"/>
    </location>
</feature>
<dbReference type="Proteomes" id="UP001239111">
    <property type="component" value="Chromosome 1"/>
</dbReference>
<comment type="caution">
    <text evidence="1">The sequence shown here is derived from an EMBL/GenBank/DDBJ whole genome shotgun (WGS) entry which is preliminary data.</text>
</comment>
<reference evidence="1" key="1">
    <citation type="submission" date="2023-04" db="EMBL/GenBank/DDBJ databases">
        <title>A chromosome-level genome assembly of the parasitoid wasp Eretmocerus hayati.</title>
        <authorList>
            <person name="Zhong Y."/>
            <person name="Liu S."/>
            <person name="Liu Y."/>
        </authorList>
    </citation>
    <scope>NUCLEOTIDE SEQUENCE</scope>
    <source>
        <strain evidence="1">ZJU_SS_LIU_2023</strain>
    </source>
</reference>
<protein>
    <submittedName>
        <fullName evidence="1">Uncharacterized protein</fullName>
    </submittedName>
</protein>